<dbReference type="AlphaFoldDB" id="A0A1H3MBX7"/>
<feature type="chain" id="PRO_5010220001" evidence="2">
    <location>
        <begin position="33"/>
        <end position="73"/>
    </location>
</feature>
<proteinExistence type="predicted"/>
<feature type="transmembrane region" description="Helical" evidence="1">
    <location>
        <begin position="48"/>
        <end position="66"/>
    </location>
</feature>
<dbReference type="Proteomes" id="UP000183417">
    <property type="component" value="Unassembled WGS sequence"/>
</dbReference>
<organism evidence="3 4">
    <name type="scientific">Delftia lacustris</name>
    <dbReference type="NCBI Taxonomy" id="558537"/>
    <lineage>
        <taxon>Bacteria</taxon>
        <taxon>Pseudomonadati</taxon>
        <taxon>Pseudomonadota</taxon>
        <taxon>Betaproteobacteria</taxon>
        <taxon>Burkholderiales</taxon>
        <taxon>Comamonadaceae</taxon>
        <taxon>Delftia</taxon>
    </lineage>
</organism>
<protein>
    <submittedName>
        <fullName evidence="3">Bacteriophage coat protein B</fullName>
    </submittedName>
</protein>
<keyword evidence="1" id="KW-0812">Transmembrane</keyword>
<evidence type="ECO:0000256" key="1">
    <source>
        <dbReference type="SAM" id="Phobius"/>
    </source>
</evidence>
<keyword evidence="1" id="KW-1133">Transmembrane helix</keyword>
<evidence type="ECO:0000256" key="2">
    <source>
        <dbReference type="SAM" id="SignalP"/>
    </source>
</evidence>
<feature type="signal peptide" evidence="2">
    <location>
        <begin position="1"/>
        <end position="32"/>
    </location>
</feature>
<dbReference type="InterPro" id="IPR008020">
    <property type="entry name" value="G8P"/>
</dbReference>
<sequence>MFEKTFSVARKYGARVAAVPALAVVAMGNAHAELPTEVTTALGSLSTDALKVAGIVLAAIVAVYAFKFIRKGL</sequence>
<dbReference type="Pfam" id="PF05356">
    <property type="entry name" value="Phage_Coat_B"/>
    <property type="match status" value="1"/>
</dbReference>
<keyword evidence="3" id="KW-0946">Virion</keyword>
<gene>
    <name evidence="3" type="ORF">SAMN05421547_107203</name>
</gene>
<keyword evidence="2" id="KW-0732">Signal</keyword>
<accession>A0A1H3MBX7</accession>
<reference evidence="3 4" key="1">
    <citation type="submission" date="2016-10" db="EMBL/GenBank/DDBJ databases">
        <authorList>
            <person name="de Groot N.N."/>
        </authorList>
    </citation>
    <scope>NUCLEOTIDE SEQUENCE [LARGE SCALE GENOMIC DNA]</scope>
    <source>
        <strain evidence="3 4">LMG 24775</strain>
    </source>
</reference>
<name>A0A1H3MBX7_9BURK</name>
<evidence type="ECO:0000313" key="4">
    <source>
        <dbReference type="Proteomes" id="UP000183417"/>
    </source>
</evidence>
<dbReference type="EMBL" id="FNPE01000007">
    <property type="protein sequence ID" value="SDY74083.1"/>
    <property type="molecule type" value="Genomic_DNA"/>
</dbReference>
<keyword evidence="3" id="KW-0167">Capsid protein</keyword>
<evidence type="ECO:0000313" key="3">
    <source>
        <dbReference type="EMBL" id="SDY74083.1"/>
    </source>
</evidence>
<keyword evidence="1" id="KW-0472">Membrane</keyword>